<dbReference type="InterPro" id="IPR018170">
    <property type="entry name" value="Aldo/ket_reductase_CS"/>
</dbReference>
<dbReference type="InterPro" id="IPR036812">
    <property type="entry name" value="NAD(P)_OxRdtase_dom_sf"/>
</dbReference>
<dbReference type="Gene3D" id="3.20.20.100">
    <property type="entry name" value="NADP-dependent oxidoreductase domain"/>
    <property type="match status" value="1"/>
</dbReference>
<sequence>MQTVTLNSGVEMPILGFGVFQIPDDQTQAAVEAAIEAGCRHLDTAASYGNEEAVGAAIAASGIARDELFVTTKLWIQHAPTGSVEDDTLRAFDASLRRLGLDQLDLYLIHQPLGDYYSEWRALQQIYSEGRARAIGVSNFYPDRLVDLIEHNEITPAVNQIETHPFHQRVADQELMRERGVQIESWGPFAEGRNNLFTNPVLPAIGEAHGKSVAQVVLRWLVQRDVVVIPKSVRPDRMAQNLDIFGFTLTDDELKQIAALDTGDSQFFDHRDPAMVISLGGLRID</sequence>
<dbReference type="InterPro" id="IPR023210">
    <property type="entry name" value="NADP_OxRdtase_dom"/>
</dbReference>
<evidence type="ECO:0000313" key="6">
    <source>
        <dbReference type="Proteomes" id="UP001501705"/>
    </source>
</evidence>
<protein>
    <submittedName>
        <fullName evidence="5">Aldo/keto reductase</fullName>
    </submittedName>
</protein>
<dbReference type="Pfam" id="PF00248">
    <property type="entry name" value="Aldo_ket_red"/>
    <property type="match status" value="1"/>
</dbReference>
<name>A0ABN2E911_9ACTN</name>
<dbReference type="InterPro" id="IPR020471">
    <property type="entry name" value="AKR"/>
</dbReference>
<dbReference type="PRINTS" id="PR00069">
    <property type="entry name" value="ALDKETRDTASE"/>
</dbReference>
<reference evidence="5 6" key="1">
    <citation type="journal article" date="2019" name="Int. J. Syst. Evol. Microbiol.">
        <title>The Global Catalogue of Microorganisms (GCM) 10K type strain sequencing project: providing services to taxonomists for standard genome sequencing and annotation.</title>
        <authorList>
            <consortium name="The Broad Institute Genomics Platform"/>
            <consortium name="The Broad Institute Genome Sequencing Center for Infectious Disease"/>
            <person name="Wu L."/>
            <person name="Ma J."/>
        </authorList>
    </citation>
    <scope>NUCLEOTIDE SEQUENCE [LARGE SCALE GENOMIC DNA]</scope>
    <source>
        <strain evidence="5 6">JCM 15572</strain>
    </source>
</reference>
<dbReference type="SUPFAM" id="SSF51430">
    <property type="entry name" value="NAD(P)-linked oxidoreductase"/>
    <property type="match status" value="1"/>
</dbReference>
<dbReference type="PROSITE" id="PS00062">
    <property type="entry name" value="ALDOKETO_REDUCTASE_2"/>
    <property type="match status" value="1"/>
</dbReference>
<evidence type="ECO:0000313" key="5">
    <source>
        <dbReference type="EMBL" id="GAA1598731.1"/>
    </source>
</evidence>
<keyword evidence="3" id="KW-0560">Oxidoreductase</keyword>
<dbReference type="RefSeq" id="WP_344239570.1">
    <property type="nucleotide sequence ID" value="NZ_BAAAPH010000026.1"/>
</dbReference>
<dbReference type="Proteomes" id="UP001501705">
    <property type="component" value="Unassembled WGS sequence"/>
</dbReference>
<comment type="caution">
    <text evidence="5">The sequence shown here is derived from an EMBL/GenBank/DDBJ whole genome shotgun (WGS) entry which is preliminary data.</text>
</comment>
<evidence type="ECO:0000256" key="3">
    <source>
        <dbReference type="ARBA" id="ARBA00023002"/>
    </source>
</evidence>
<evidence type="ECO:0000259" key="4">
    <source>
        <dbReference type="Pfam" id="PF00248"/>
    </source>
</evidence>
<feature type="domain" description="NADP-dependent oxidoreductase" evidence="4">
    <location>
        <begin position="21"/>
        <end position="261"/>
    </location>
</feature>
<organism evidence="5 6">
    <name type="scientific">Kribbella hippodromi</name>
    <dbReference type="NCBI Taxonomy" id="434347"/>
    <lineage>
        <taxon>Bacteria</taxon>
        <taxon>Bacillati</taxon>
        <taxon>Actinomycetota</taxon>
        <taxon>Actinomycetes</taxon>
        <taxon>Propionibacteriales</taxon>
        <taxon>Kribbellaceae</taxon>
        <taxon>Kribbella</taxon>
    </lineage>
</organism>
<evidence type="ECO:0000256" key="2">
    <source>
        <dbReference type="ARBA" id="ARBA00022857"/>
    </source>
</evidence>
<dbReference type="PIRSF" id="PIRSF000097">
    <property type="entry name" value="AKR"/>
    <property type="match status" value="1"/>
</dbReference>
<evidence type="ECO:0000256" key="1">
    <source>
        <dbReference type="ARBA" id="ARBA00007905"/>
    </source>
</evidence>
<gene>
    <name evidence="5" type="ORF">GCM10009804_64110</name>
</gene>
<keyword evidence="2" id="KW-0521">NADP</keyword>
<dbReference type="PANTHER" id="PTHR43827:SF3">
    <property type="entry name" value="NADP-DEPENDENT OXIDOREDUCTASE DOMAIN-CONTAINING PROTEIN"/>
    <property type="match status" value="1"/>
</dbReference>
<proteinExistence type="inferred from homology"/>
<accession>A0ABN2E911</accession>
<dbReference type="PANTHER" id="PTHR43827">
    <property type="entry name" value="2,5-DIKETO-D-GLUCONIC ACID REDUCTASE"/>
    <property type="match status" value="1"/>
</dbReference>
<dbReference type="CDD" id="cd19133">
    <property type="entry name" value="AKR_AKR5F1"/>
    <property type="match status" value="1"/>
</dbReference>
<keyword evidence="6" id="KW-1185">Reference proteome</keyword>
<dbReference type="EMBL" id="BAAAPH010000026">
    <property type="protein sequence ID" value="GAA1598731.1"/>
    <property type="molecule type" value="Genomic_DNA"/>
</dbReference>
<comment type="similarity">
    <text evidence="1">Belongs to the aldo/keto reductase family.</text>
</comment>